<evidence type="ECO:0000313" key="2">
    <source>
        <dbReference type="EMBL" id="MFC5631824.1"/>
    </source>
</evidence>
<evidence type="ECO:0000313" key="3">
    <source>
        <dbReference type="Proteomes" id="UP001596110"/>
    </source>
</evidence>
<dbReference type="SUPFAM" id="SSF52833">
    <property type="entry name" value="Thioredoxin-like"/>
    <property type="match status" value="1"/>
</dbReference>
<proteinExistence type="predicted"/>
<comment type="caution">
    <text evidence="2">The sequence shown here is derived from an EMBL/GenBank/DDBJ whole genome shotgun (WGS) entry which is preliminary data.</text>
</comment>
<dbReference type="RefSeq" id="WP_162012952.1">
    <property type="nucleotide sequence ID" value="NZ_JBHSOJ010000027.1"/>
</dbReference>
<name>A0ABW0UHL8_9STRE</name>
<organism evidence="2 3">
    <name type="scientific">Streptococcus caledonicus</name>
    <dbReference type="NCBI Taxonomy" id="2614158"/>
    <lineage>
        <taxon>Bacteria</taxon>
        <taxon>Bacillati</taxon>
        <taxon>Bacillota</taxon>
        <taxon>Bacilli</taxon>
        <taxon>Lactobacillales</taxon>
        <taxon>Streptococcaceae</taxon>
        <taxon>Streptococcus</taxon>
    </lineage>
</organism>
<gene>
    <name evidence="2" type="ORF">ACFPQ3_09730</name>
</gene>
<feature type="domain" description="Redoxin" evidence="1">
    <location>
        <begin position="27"/>
        <end position="67"/>
    </location>
</feature>
<accession>A0ABW0UHL8</accession>
<dbReference type="Gene3D" id="3.40.30.10">
    <property type="entry name" value="Glutaredoxin"/>
    <property type="match status" value="1"/>
</dbReference>
<dbReference type="Proteomes" id="UP001596110">
    <property type="component" value="Unassembled WGS sequence"/>
</dbReference>
<dbReference type="Pfam" id="PF08534">
    <property type="entry name" value="Redoxin"/>
    <property type="match status" value="1"/>
</dbReference>
<dbReference type="EMBL" id="JBHSOJ010000027">
    <property type="protein sequence ID" value="MFC5631824.1"/>
    <property type="molecule type" value="Genomic_DNA"/>
</dbReference>
<dbReference type="InterPro" id="IPR013740">
    <property type="entry name" value="Redoxin"/>
</dbReference>
<keyword evidence="3" id="KW-1185">Reference proteome</keyword>
<evidence type="ECO:0000259" key="1">
    <source>
        <dbReference type="Pfam" id="PF08534"/>
    </source>
</evidence>
<reference evidence="3" key="1">
    <citation type="journal article" date="2019" name="Int. J. Syst. Evol. Microbiol.">
        <title>The Global Catalogue of Microorganisms (GCM) 10K type strain sequencing project: providing services to taxonomists for standard genome sequencing and annotation.</title>
        <authorList>
            <consortium name="The Broad Institute Genomics Platform"/>
            <consortium name="The Broad Institute Genome Sequencing Center for Infectious Disease"/>
            <person name="Wu L."/>
            <person name="Ma J."/>
        </authorList>
    </citation>
    <scope>NUCLEOTIDE SEQUENCE [LARGE SCALE GENOMIC DNA]</scope>
    <source>
        <strain evidence="3">DT43</strain>
    </source>
</reference>
<sequence length="78" mass="8945">MFHQGQNKDVPISDTKTFSNPAVYDWEGQKFPTFTLVASDGTEVSSEQFKYKTMIYVQCASWCPDCQCVLPMMPKLLR</sequence>
<dbReference type="InterPro" id="IPR036249">
    <property type="entry name" value="Thioredoxin-like_sf"/>
</dbReference>
<protein>
    <submittedName>
        <fullName evidence="2">TlpA family protein disulfide reductase</fullName>
    </submittedName>
</protein>